<dbReference type="GO" id="GO:0003839">
    <property type="term" value="F:gamma-glutamylcyclotransferase activity"/>
    <property type="evidence" value="ECO:0007669"/>
    <property type="project" value="InterPro"/>
</dbReference>
<organism evidence="4">
    <name type="scientific">Caldiarchaeum subterraneum</name>
    <dbReference type="NCBI Taxonomy" id="311458"/>
    <lineage>
        <taxon>Archaea</taxon>
        <taxon>Nitrososphaerota</taxon>
        <taxon>Candidatus Caldarchaeales</taxon>
        <taxon>Candidatus Caldarchaeaceae</taxon>
        <taxon>Candidatus Caldarchaeum</taxon>
    </lineage>
</organism>
<dbReference type="CDD" id="cd06661">
    <property type="entry name" value="GGCT_like"/>
    <property type="match status" value="1"/>
</dbReference>
<dbReference type="EMBL" id="DTCM01000029">
    <property type="protein sequence ID" value="HGL40521.1"/>
    <property type="molecule type" value="Genomic_DNA"/>
</dbReference>
<dbReference type="EMBL" id="DTAD01000044">
    <property type="protein sequence ID" value="HGN90378.1"/>
    <property type="molecule type" value="Genomic_DNA"/>
</dbReference>
<reference evidence="4" key="1">
    <citation type="journal article" date="2020" name="mSystems">
        <title>Genome- and Community-Level Interaction Insights into Carbon Utilization and Element Cycling Functions of Hydrothermarchaeota in Hydrothermal Sediment.</title>
        <authorList>
            <person name="Zhou Z."/>
            <person name="Liu Y."/>
            <person name="Xu W."/>
            <person name="Pan J."/>
            <person name="Luo Z.H."/>
            <person name="Li M."/>
        </authorList>
    </citation>
    <scope>NUCLEOTIDE SEQUENCE [LARGE SCALE GENOMIC DNA]</scope>
    <source>
        <strain evidence="5">SpSt-1073</strain>
        <strain evidence="4">SpSt-613</strain>
        <strain evidence="3">SpSt-669</strain>
    </source>
</reference>
<evidence type="ECO:0000313" key="4">
    <source>
        <dbReference type="EMBL" id="HGN90378.1"/>
    </source>
</evidence>
<dbReference type="SUPFAM" id="SSF110857">
    <property type="entry name" value="Gamma-glutamyl cyclotransferase-like"/>
    <property type="match status" value="1"/>
</dbReference>
<dbReference type="InterPro" id="IPR017939">
    <property type="entry name" value="G-Glutamylcylcotransferase"/>
</dbReference>
<dbReference type="AlphaFoldDB" id="A0A7C4E1B7"/>
<proteinExistence type="predicted"/>
<comment type="caution">
    <text evidence="4">The sequence shown here is derived from an EMBL/GenBank/DDBJ whole genome shotgun (WGS) entry which is preliminary data.</text>
</comment>
<dbReference type="GO" id="GO:0016740">
    <property type="term" value="F:transferase activity"/>
    <property type="evidence" value="ECO:0007669"/>
    <property type="project" value="UniProtKB-KW"/>
</dbReference>
<dbReference type="InterPro" id="IPR036568">
    <property type="entry name" value="GGCT-like_sf"/>
</dbReference>
<dbReference type="EMBL" id="DRXG01000007">
    <property type="protein sequence ID" value="HHN51753.1"/>
    <property type="molecule type" value="Genomic_DNA"/>
</dbReference>
<gene>
    <name evidence="5" type="ORF">ENM30_00410</name>
    <name evidence="4" type="ORF">ENT82_04540</name>
    <name evidence="3" type="ORF">ENU43_02500</name>
</gene>
<dbReference type="PANTHER" id="PTHR12935">
    <property type="entry name" value="GAMMA-GLUTAMYLCYCLOTRANSFERASE"/>
    <property type="match status" value="1"/>
</dbReference>
<evidence type="ECO:0000313" key="3">
    <source>
        <dbReference type="EMBL" id="HGL40521.1"/>
    </source>
</evidence>
<accession>A0A7C4E1B7</accession>
<feature type="domain" description="Gamma-glutamylcyclotransferase AIG2-like" evidence="2">
    <location>
        <begin position="5"/>
        <end position="112"/>
    </location>
</feature>
<dbReference type="InterPro" id="IPR009288">
    <property type="entry name" value="AIG2-like_dom"/>
</dbReference>
<evidence type="ECO:0000259" key="2">
    <source>
        <dbReference type="Pfam" id="PF06094"/>
    </source>
</evidence>
<dbReference type="Pfam" id="PF06094">
    <property type="entry name" value="GGACT"/>
    <property type="match status" value="1"/>
</dbReference>
<dbReference type="Gene3D" id="3.10.490.10">
    <property type="entry name" value="Gamma-glutamyl cyclotransferase-like"/>
    <property type="match status" value="1"/>
</dbReference>
<keyword evidence="4" id="KW-0808">Transferase</keyword>
<dbReference type="PANTHER" id="PTHR12935:SF0">
    <property type="entry name" value="GAMMA-GLUTAMYLCYCLOTRANSFERASE"/>
    <property type="match status" value="1"/>
</dbReference>
<evidence type="ECO:0000256" key="1">
    <source>
        <dbReference type="ARBA" id="ARBA00023239"/>
    </source>
</evidence>
<keyword evidence="1" id="KW-0456">Lyase</keyword>
<dbReference type="InterPro" id="IPR013024">
    <property type="entry name" value="GGCT-like"/>
</dbReference>
<sequence length="147" mass="16852">MAVWYFAYGSNLDQEGMRRRVGEWLDLKPAILRDHRLVFNVFSSSWRGGVASIEESPGSIVYGAIYLLEENQLEKLDKYEGVPHLYHRRKITVESDGKPVEAYVYVATNPRTRLKPSASYLALVLKGLKKLGYSDDVIQSVRMQVER</sequence>
<evidence type="ECO:0000313" key="5">
    <source>
        <dbReference type="EMBL" id="HHN51753.1"/>
    </source>
</evidence>
<protein>
    <submittedName>
        <fullName evidence="4">Gamma-glutamylcyclotransferase</fullName>
    </submittedName>
</protein>
<name>A0A7C4E1B7_CALS0</name>